<dbReference type="Pfam" id="PF18306">
    <property type="entry name" value="LDcluster4"/>
    <property type="match status" value="1"/>
</dbReference>
<name>A0ABQ6JGP5_9ACTN</name>
<dbReference type="InterPro" id="IPR041164">
    <property type="entry name" value="LDcluster4"/>
</dbReference>
<evidence type="ECO:0000313" key="1">
    <source>
        <dbReference type="EMBL" id="GMA86299.1"/>
    </source>
</evidence>
<sequence>MLVRGADGVVAVGGSWGTLSEVALAVRSGTPVVQVGGWQVLDADGRPVGPPRADTAADAVRTLLGDRPPGHDLA</sequence>
<dbReference type="EMBL" id="BSUZ01000001">
    <property type="protein sequence ID" value="GMA86299.1"/>
    <property type="molecule type" value="Genomic_DNA"/>
</dbReference>
<proteinExistence type="predicted"/>
<organism evidence="1 2">
    <name type="scientific">Angustibacter aerolatus</name>
    <dbReference type="NCBI Taxonomy" id="1162965"/>
    <lineage>
        <taxon>Bacteria</taxon>
        <taxon>Bacillati</taxon>
        <taxon>Actinomycetota</taxon>
        <taxon>Actinomycetes</taxon>
        <taxon>Kineosporiales</taxon>
        <taxon>Kineosporiaceae</taxon>
    </lineage>
</organism>
<dbReference type="Gene3D" id="3.40.50.450">
    <property type="match status" value="1"/>
</dbReference>
<reference evidence="2" key="1">
    <citation type="journal article" date="2019" name="Int. J. Syst. Evol. Microbiol.">
        <title>The Global Catalogue of Microorganisms (GCM) 10K type strain sequencing project: providing services to taxonomists for standard genome sequencing and annotation.</title>
        <authorList>
            <consortium name="The Broad Institute Genomics Platform"/>
            <consortium name="The Broad Institute Genome Sequencing Center for Infectious Disease"/>
            <person name="Wu L."/>
            <person name="Ma J."/>
        </authorList>
    </citation>
    <scope>NUCLEOTIDE SEQUENCE [LARGE SCALE GENOMIC DNA]</scope>
    <source>
        <strain evidence="2">NBRC 108730</strain>
    </source>
</reference>
<evidence type="ECO:0008006" key="3">
    <source>
        <dbReference type="Google" id="ProtNLM"/>
    </source>
</evidence>
<comment type="caution">
    <text evidence="1">The sequence shown here is derived from an EMBL/GenBank/DDBJ whole genome shotgun (WGS) entry which is preliminary data.</text>
</comment>
<accession>A0ABQ6JGP5</accession>
<dbReference type="SUPFAM" id="SSF102405">
    <property type="entry name" value="MCP/YpsA-like"/>
    <property type="match status" value="1"/>
</dbReference>
<keyword evidence="2" id="KW-1185">Reference proteome</keyword>
<gene>
    <name evidence="1" type="ORF">GCM10025868_15490</name>
</gene>
<protein>
    <recommendedName>
        <fullName evidence="3">TIGR00725 family protein</fullName>
    </recommendedName>
</protein>
<evidence type="ECO:0000313" key="2">
    <source>
        <dbReference type="Proteomes" id="UP001157017"/>
    </source>
</evidence>
<dbReference type="Proteomes" id="UP001157017">
    <property type="component" value="Unassembled WGS sequence"/>
</dbReference>